<dbReference type="RefSeq" id="WP_140591346.1">
    <property type="nucleotide sequence ID" value="NZ_VFWZ01000002.1"/>
</dbReference>
<dbReference type="InterPro" id="IPR036366">
    <property type="entry name" value="PGBDSf"/>
</dbReference>
<keyword evidence="2" id="KW-1133">Transmembrane helix</keyword>
<sequence length="173" mass="19824">MEIKNKKPIVKKKNNDDKTLWIIIGVTTLALGGIGFWYYKKRKSKLEMLPREEDLDGEIASTIANNTTRRSTITRRSTTTGRSTTTRRPTRFRCSSNKYPLKYGTCHRDVKILQSYLSKIYKADLGRSGRSRDGVDGMFGNKTNKAAKKHLQRTSFSKQDIDGMRTAIKTIKR</sequence>
<dbReference type="OrthoDB" id="1164018at2"/>
<feature type="region of interest" description="Disordered" evidence="1">
    <location>
        <begin position="69"/>
        <end position="89"/>
    </location>
</feature>
<keyword evidence="4" id="KW-1185">Reference proteome</keyword>
<evidence type="ECO:0000313" key="3">
    <source>
        <dbReference type="EMBL" id="TPN87123.1"/>
    </source>
</evidence>
<feature type="transmembrane region" description="Helical" evidence="2">
    <location>
        <begin position="20"/>
        <end position="39"/>
    </location>
</feature>
<keyword evidence="2" id="KW-0472">Membrane</keyword>
<accession>A0A504JHF0</accession>
<organism evidence="3 4">
    <name type="scientific">Aquimarina algicola</name>
    <dbReference type="NCBI Taxonomy" id="2589995"/>
    <lineage>
        <taxon>Bacteria</taxon>
        <taxon>Pseudomonadati</taxon>
        <taxon>Bacteroidota</taxon>
        <taxon>Flavobacteriia</taxon>
        <taxon>Flavobacteriales</taxon>
        <taxon>Flavobacteriaceae</taxon>
        <taxon>Aquimarina</taxon>
    </lineage>
</organism>
<protein>
    <submittedName>
        <fullName evidence="3">Peptidoglycan-binding protein</fullName>
    </submittedName>
</protein>
<dbReference type="EMBL" id="VFWZ01000002">
    <property type="protein sequence ID" value="TPN87123.1"/>
    <property type="molecule type" value="Genomic_DNA"/>
</dbReference>
<gene>
    <name evidence="3" type="ORF">FHK87_05900</name>
</gene>
<evidence type="ECO:0000256" key="1">
    <source>
        <dbReference type="SAM" id="MobiDB-lite"/>
    </source>
</evidence>
<proteinExistence type="predicted"/>
<evidence type="ECO:0000313" key="4">
    <source>
        <dbReference type="Proteomes" id="UP000315540"/>
    </source>
</evidence>
<evidence type="ECO:0000256" key="2">
    <source>
        <dbReference type="SAM" id="Phobius"/>
    </source>
</evidence>
<dbReference type="Proteomes" id="UP000315540">
    <property type="component" value="Unassembled WGS sequence"/>
</dbReference>
<keyword evidence="2" id="KW-0812">Transmembrane</keyword>
<comment type="caution">
    <text evidence="3">The sequence shown here is derived from an EMBL/GenBank/DDBJ whole genome shotgun (WGS) entry which is preliminary data.</text>
</comment>
<dbReference type="Gene3D" id="1.10.101.10">
    <property type="entry name" value="PGBD-like superfamily/PGBD"/>
    <property type="match status" value="1"/>
</dbReference>
<reference evidence="3 4" key="1">
    <citation type="submission" date="2019-06" db="EMBL/GenBank/DDBJ databases">
        <authorList>
            <person name="Meng X."/>
        </authorList>
    </citation>
    <scope>NUCLEOTIDE SEQUENCE [LARGE SCALE GENOMIC DNA]</scope>
    <source>
        <strain evidence="3 4">M625</strain>
    </source>
</reference>
<name>A0A504JHF0_9FLAO</name>
<dbReference type="AlphaFoldDB" id="A0A504JHF0"/>